<dbReference type="Gene3D" id="3.30.70.100">
    <property type="match status" value="1"/>
</dbReference>
<reference evidence="2 3" key="1">
    <citation type="submission" date="2020-05" db="EMBL/GenBank/DDBJ databases">
        <title>Genomic Encyclopedia of Type Strains, Phase IV (KMG-V): Genome sequencing to study the core and pangenomes of soil and plant-associated prokaryotes.</title>
        <authorList>
            <person name="Whitman W."/>
        </authorList>
    </citation>
    <scope>NUCLEOTIDE SEQUENCE [LARGE SCALE GENOMIC DNA]</scope>
    <source>
        <strain evidence="2 3">9A</strain>
    </source>
</reference>
<dbReference type="EMBL" id="JABSNP010000010">
    <property type="protein sequence ID" value="NRT19567.1"/>
    <property type="molecule type" value="Genomic_DNA"/>
</dbReference>
<protein>
    <recommendedName>
        <fullName evidence="1">BLUF domain-containing protein</fullName>
    </recommendedName>
</protein>
<comment type="caution">
    <text evidence="2">The sequence shown here is derived from an EMBL/GenBank/DDBJ whole genome shotgun (WGS) entry which is preliminary data.</text>
</comment>
<dbReference type="RefSeq" id="WP_173810286.1">
    <property type="nucleotide sequence ID" value="NZ_JABSNP010000010.1"/>
</dbReference>
<organism evidence="2 3">
    <name type="scientific">Hymenobacter caeli</name>
    <dbReference type="NCBI Taxonomy" id="2735894"/>
    <lineage>
        <taxon>Bacteria</taxon>
        <taxon>Pseudomonadati</taxon>
        <taxon>Bacteroidota</taxon>
        <taxon>Cytophagia</taxon>
        <taxon>Cytophagales</taxon>
        <taxon>Hymenobacteraceae</taxon>
        <taxon>Hymenobacter</taxon>
    </lineage>
</organism>
<dbReference type="SMART" id="SM01034">
    <property type="entry name" value="BLUF"/>
    <property type="match status" value="1"/>
</dbReference>
<dbReference type="InterPro" id="IPR007024">
    <property type="entry name" value="BLUF_domain"/>
</dbReference>
<gene>
    <name evidence="2" type="ORF">HNP98_002399</name>
</gene>
<accession>A0ABX2FRK0</accession>
<dbReference type="SUPFAM" id="SSF54975">
    <property type="entry name" value="Acylphosphatase/BLUF domain-like"/>
    <property type="match status" value="1"/>
</dbReference>
<dbReference type="InterPro" id="IPR036046">
    <property type="entry name" value="Acylphosphatase-like_dom_sf"/>
</dbReference>
<proteinExistence type="predicted"/>
<dbReference type="Pfam" id="PF04940">
    <property type="entry name" value="BLUF"/>
    <property type="match status" value="1"/>
</dbReference>
<name>A0ABX2FRK0_9BACT</name>
<evidence type="ECO:0000313" key="2">
    <source>
        <dbReference type="EMBL" id="NRT19567.1"/>
    </source>
</evidence>
<sequence>MDLHHLIYQSQALGDFGAPALAALLQRGRAHNHAHNISGVLLHTFDGRFLQVLEGPRTVVRHLYYHIILSDTRHFHCQVLGEGPIARRSFAGWTMGCRLAHAADLRALLGEVLADDLGLTHRPYPRAQLLALLEDFIAQPPGATEPAHLLDSPPTRHQ</sequence>
<feature type="domain" description="BLUF" evidence="1">
    <location>
        <begin position="3"/>
        <end position="96"/>
    </location>
</feature>
<evidence type="ECO:0000259" key="1">
    <source>
        <dbReference type="PROSITE" id="PS50925"/>
    </source>
</evidence>
<dbReference type="PROSITE" id="PS50925">
    <property type="entry name" value="BLUF"/>
    <property type="match status" value="1"/>
</dbReference>
<dbReference type="Proteomes" id="UP000779507">
    <property type="component" value="Unassembled WGS sequence"/>
</dbReference>
<keyword evidence="3" id="KW-1185">Reference proteome</keyword>
<evidence type="ECO:0000313" key="3">
    <source>
        <dbReference type="Proteomes" id="UP000779507"/>
    </source>
</evidence>